<dbReference type="InterPro" id="IPR029063">
    <property type="entry name" value="SAM-dependent_MTases_sf"/>
</dbReference>
<evidence type="ECO:0000313" key="1">
    <source>
        <dbReference type="EMBL" id="QIX01040.1"/>
    </source>
</evidence>
<reference evidence="1 2" key="1">
    <citation type="journal article" date="2016" name="Sci. Rep.">
        <title>Peltaster fructicola genome reveals evolution from an invasive phytopathogen to an ectophytic parasite.</title>
        <authorList>
            <person name="Xu C."/>
            <person name="Chen H."/>
            <person name="Gleason M.L."/>
            <person name="Xu J.R."/>
            <person name="Liu H."/>
            <person name="Zhang R."/>
            <person name="Sun G."/>
        </authorList>
    </citation>
    <scope>NUCLEOTIDE SEQUENCE [LARGE SCALE GENOMIC DNA]</scope>
    <source>
        <strain evidence="1 2">LNHT1506</strain>
    </source>
</reference>
<name>A0A6H0Y316_9PEZI</name>
<protein>
    <recommendedName>
        <fullName evidence="3">Methyltransferase domain-containing protein</fullName>
    </recommendedName>
</protein>
<proteinExistence type="predicted"/>
<dbReference type="SUPFAM" id="SSF53335">
    <property type="entry name" value="S-adenosyl-L-methionine-dependent methyltransferases"/>
    <property type="match status" value="1"/>
</dbReference>
<keyword evidence="2" id="KW-1185">Reference proteome</keyword>
<dbReference type="Proteomes" id="UP000503462">
    <property type="component" value="Chromosome 4"/>
</dbReference>
<organism evidence="1 2">
    <name type="scientific">Peltaster fructicola</name>
    <dbReference type="NCBI Taxonomy" id="286661"/>
    <lineage>
        <taxon>Eukaryota</taxon>
        <taxon>Fungi</taxon>
        <taxon>Dikarya</taxon>
        <taxon>Ascomycota</taxon>
        <taxon>Pezizomycotina</taxon>
        <taxon>Dothideomycetes</taxon>
        <taxon>Dothideomycetes incertae sedis</taxon>
        <taxon>Peltaster</taxon>
    </lineage>
</organism>
<dbReference type="AlphaFoldDB" id="A0A6H0Y316"/>
<dbReference type="Gene3D" id="3.40.50.150">
    <property type="entry name" value="Vaccinia Virus protein VP39"/>
    <property type="match status" value="1"/>
</dbReference>
<dbReference type="OrthoDB" id="506498at2759"/>
<dbReference type="CDD" id="cd02440">
    <property type="entry name" value="AdoMet_MTases"/>
    <property type="match status" value="1"/>
</dbReference>
<evidence type="ECO:0008006" key="3">
    <source>
        <dbReference type="Google" id="ProtNLM"/>
    </source>
</evidence>
<accession>A0A6H0Y316</accession>
<evidence type="ECO:0000313" key="2">
    <source>
        <dbReference type="Proteomes" id="UP000503462"/>
    </source>
</evidence>
<sequence length="285" mass="32614">MFIISQSTRQVLDEEERQDELNRILRDRLNGTVLVPFPPEDVDEPAVLDLGYGKGAWIDDLLAEYGDCVVTGVDIFLGDDVDEDAVEEEDNDTVEEFIKKRWNLNAPFAQDRSESRLRPETFDLINCRCLAEGIDRDRWPALIGELKRLLKPGGRIQMAEAYYCFQSDNGRLAESSVSNAWWSWYNRFMDISGRDARIGRQLERYCQAQGFEQIVATQYRMSIGGWEPGRASLGRQIRHNLLQLMGSFAVPFVRTAGMPPQVCRQVGVGAREELSRDDIKAYYVM</sequence>
<dbReference type="EMBL" id="CP051142">
    <property type="protein sequence ID" value="QIX01040.1"/>
    <property type="molecule type" value="Genomic_DNA"/>
</dbReference>
<dbReference type="Pfam" id="PF13489">
    <property type="entry name" value="Methyltransf_23"/>
    <property type="match status" value="1"/>
</dbReference>
<gene>
    <name evidence="1" type="ORF">AMS68_006557</name>
</gene>